<evidence type="ECO:0000313" key="2">
    <source>
        <dbReference type="Proteomes" id="UP000177097"/>
    </source>
</evidence>
<organism evidence="1 2">
    <name type="scientific">Candidatus Uhrbacteria bacterium RIFCSPHIGHO2_02_FULL_53_13</name>
    <dbReference type="NCBI Taxonomy" id="1802389"/>
    <lineage>
        <taxon>Bacteria</taxon>
        <taxon>Candidatus Uhriibacteriota</taxon>
    </lineage>
</organism>
<dbReference type="EMBL" id="MGDX01000020">
    <property type="protein sequence ID" value="OGL70882.1"/>
    <property type="molecule type" value="Genomic_DNA"/>
</dbReference>
<reference evidence="1 2" key="1">
    <citation type="journal article" date="2016" name="Nat. Commun.">
        <title>Thousands of microbial genomes shed light on interconnected biogeochemical processes in an aquifer system.</title>
        <authorList>
            <person name="Anantharaman K."/>
            <person name="Brown C.T."/>
            <person name="Hug L.A."/>
            <person name="Sharon I."/>
            <person name="Castelle C.J."/>
            <person name="Probst A.J."/>
            <person name="Thomas B.C."/>
            <person name="Singh A."/>
            <person name="Wilkins M.J."/>
            <person name="Karaoz U."/>
            <person name="Brodie E.L."/>
            <person name="Williams K.H."/>
            <person name="Hubbard S.S."/>
            <person name="Banfield J.F."/>
        </authorList>
    </citation>
    <scope>NUCLEOTIDE SEQUENCE [LARGE SCALE GENOMIC DNA]</scope>
</reference>
<gene>
    <name evidence="1" type="ORF">A3C17_00170</name>
</gene>
<name>A0A1F7TY37_9BACT</name>
<sequence length="222" mass="25281">MNQHERPGQPFEQENREKVPVAKAEALRALQEWSGDKEPIFAVESLLKYHGPASEWLEEQLGQLTYEQIEGMADRAEDWEGQRHEDLERSRIAAELKRYVDKIVTPLILIKKIGESLSEEQAQHFAEWIRVMMVGNSQYDVASIIEAAKRYSPDMVLDSRQEFFAGQDQPEELHRTEKGSGPLLAASVKLRLGKKGVIDISDDENNRGGLGNTTQVYAYIEK</sequence>
<proteinExistence type="predicted"/>
<dbReference type="Proteomes" id="UP000177097">
    <property type="component" value="Unassembled WGS sequence"/>
</dbReference>
<protein>
    <submittedName>
        <fullName evidence="1">Uncharacterized protein</fullName>
    </submittedName>
</protein>
<accession>A0A1F7TY37</accession>
<comment type="caution">
    <text evidence="1">The sequence shown here is derived from an EMBL/GenBank/DDBJ whole genome shotgun (WGS) entry which is preliminary data.</text>
</comment>
<dbReference type="AlphaFoldDB" id="A0A1F7TY37"/>
<evidence type="ECO:0000313" key="1">
    <source>
        <dbReference type="EMBL" id="OGL70882.1"/>
    </source>
</evidence>